<dbReference type="InterPro" id="IPR052395">
    <property type="entry name" value="ET_Ferredoxin"/>
</dbReference>
<feature type="region of interest" description="Disordered" evidence="9">
    <location>
        <begin position="15"/>
        <end position="70"/>
    </location>
</feature>
<dbReference type="PANTHER" id="PTHR39163:SF1">
    <property type="entry name" value="FERREDOXIN"/>
    <property type="match status" value="1"/>
</dbReference>
<dbReference type="GO" id="GO:0009055">
    <property type="term" value="F:electron transfer activity"/>
    <property type="evidence" value="ECO:0007669"/>
    <property type="project" value="UniProtKB-UniRule"/>
</dbReference>
<dbReference type="PANTHER" id="PTHR39163">
    <property type="entry name" value="FERREDOXIN"/>
    <property type="match status" value="1"/>
</dbReference>
<name>A0A917XFP9_9ACTN</name>
<evidence type="ECO:0000256" key="4">
    <source>
        <dbReference type="ARBA" id="ARBA00022723"/>
    </source>
</evidence>
<dbReference type="SUPFAM" id="SSF54862">
    <property type="entry name" value="4Fe-4S ferredoxins"/>
    <property type="match status" value="1"/>
</dbReference>
<keyword evidence="11" id="KW-1185">Reference proteome</keyword>
<evidence type="ECO:0000313" key="10">
    <source>
        <dbReference type="EMBL" id="GGN18271.1"/>
    </source>
</evidence>
<dbReference type="GO" id="GO:0051539">
    <property type="term" value="F:4 iron, 4 sulfur cluster binding"/>
    <property type="evidence" value="ECO:0007669"/>
    <property type="project" value="UniProtKB-KW"/>
</dbReference>
<evidence type="ECO:0000313" key="11">
    <source>
        <dbReference type="Proteomes" id="UP000653411"/>
    </source>
</evidence>
<sequence length="183" mass="19588">MWYVFAEAGRRLAEVDRSGGRTPPSRAAERAVRAGAERYGERSGRVRGRPWAGGRVEGVQHPPGRDRVTPGSCGPALSTAGEMTVQQEALADGDALEVWIDQDLCTGDGICAQYAPEVFELDIDGLAYVKGSDDELLVAKGATVPVPLPLLTDVVDSARECPGECIHVRRVADRVEVYGPDAE</sequence>
<evidence type="ECO:0000256" key="1">
    <source>
        <dbReference type="ARBA" id="ARBA00001966"/>
    </source>
</evidence>
<feature type="compositionally biased region" description="Basic and acidic residues" evidence="9">
    <location>
        <begin position="27"/>
        <end position="44"/>
    </location>
</feature>
<dbReference type="Gene3D" id="3.30.70.20">
    <property type="match status" value="1"/>
</dbReference>
<evidence type="ECO:0000256" key="8">
    <source>
        <dbReference type="RuleBase" id="RU368020"/>
    </source>
</evidence>
<dbReference type="Pfam" id="PF13459">
    <property type="entry name" value="Fer4_15"/>
    <property type="match status" value="1"/>
</dbReference>
<protein>
    <recommendedName>
        <fullName evidence="8">Ferredoxin</fullName>
    </recommendedName>
</protein>
<reference evidence="10" key="2">
    <citation type="submission" date="2020-09" db="EMBL/GenBank/DDBJ databases">
        <authorList>
            <person name="Sun Q."/>
            <person name="Zhou Y."/>
        </authorList>
    </citation>
    <scope>NUCLEOTIDE SEQUENCE</scope>
    <source>
        <strain evidence="10">CGMCC 4.7110</strain>
    </source>
</reference>
<keyword evidence="7 8" id="KW-0411">Iron-sulfur</keyword>
<comment type="function">
    <text evidence="8">Ferredoxins are iron-sulfur proteins that transfer electrons in a wide variety of metabolic reactions.</text>
</comment>
<evidence type="ECO:0000256" key="6">
    <source>
        <dbReference type="ARBA" id="ARBA00023004"/>
    </source>
</evidence>
<dbReference type="InterPro" id="IPR001080">
    <property type="entry name" value="3Fe4S_ferredoxin"/>
</dbReference>
<organism evidence="10 11">
    <name type="scientific">Streptomyces fuscichromogenes</name>
    <dbReference type="NCBI Taxonomy" id="1324013"/>
    <lineage>
        <taxon>Bacteria</taxon>
        <taxon>Bacillati</taxon>
        <taxon>Actinomycetota</taxon>
        <taxon>Actinomycetes</taxon>
        <taxon>Kitasatosporales</taxon>
        <taxon>Streptomycetaceae</taxon>
        <taxon>Streptomyces</taxon>
    </lineage>
</organism>
<evidence type="ECO:0000256" key="3">
    <source>
        <dbReference type="ARBA" id="ARBA00022485"/>
    </source>
</evidence>
<keyword evidence="3" id="KW-0004">4Fe-4S</keyword>
<keyword evidence="2 8" id="KW-0813">Transport</keyword>
<keyword evidence="4 8" id="KW-0479">Metal-binding</keyword>
<reference evidence="10" key="1">
    <citation type="journal article" date="2014" name="Int. J. Syst. Evol. Microbiol.">
        <title>Complete genome sequence of Corynebacterium casei LMG S-19264T (=DSM 44701T), isolated from a smear-ripened cheese.</title>
        <authorList>
            <consortium name="US DOE Joint Genome Institute (JGI-PGF)"/>
            <person name="Walter F."/>
            <person name="Albersmeier A."/>
            <person name="Kalinowski J."/>
            <person name="Ruckert C."/>
        </authorList>
    </citation>
    <scope>NUCLEOTIDE SEQUENCE</scope>
    <source>
        <strain evidence="10">CGMCC 4.7110</strain>
    </source>
</reference>
<comment type="caution">
    <text evidence="10">The sequence shown here is derived from an EMBL/GenBank/DDBJ whole genome shotgun (WGS) entry which is preliminary data.</text>
</comment>
<dbReference type="Proteomes" id="UP000653411">
    <property type="component" value="Unassembled WGS sequence"/>
</dbReference>
<evidence type="ECO:0000256" key="7">
    <source>
        <dbReference type="ARBA" id="ARBA00023014"/>
    </source>
</evidence>
<comment type="cofactor">
    <cofactor evidence="1">
        <name>[4Fe-4S] cluster</name>
        <dbReference type="ChEBI" id="CHEBI:49883"/>
    </cofactor>
</comment>
<evidence type="ECO:0000256" key="2">
    <source>
        <dbReference type="ARBA" id="ARBA00022448"/>
    </source>
</evidence>
<keyword evidence="6 8" id="KW-0408">Iron</keyword>
<dbReference type="EMBL" id="BMML01000010">
    <property type="protein sequence ID" value="GGN18271.1"/>
    <property type="molecule type" value="Genomic_DNA"/>
</dbReference>
<evidence type="ECO:0000256" key="9">
    <source>
        <dbReference type="SAM" id="MobiDB-lite"/>
    </source>
</evidence>
<keyword evidence="5 8" id="KW-0249">Electron transport</keyword>
<dbReference type="PRINTS" id="PR00352">
    <property type="entry name" value="3FE4SFRDOXIN"/>
</dbReference>
<dbReference type="AlphaFoldDB" id="A0A917XFP9"/>
<gene>
    <name evidence="10" type="ORF">GCM10011578_047420</name>
</gene>
<evidence type="ECO:0000256" key="5">
    <source>
        <dbReference type="ARBA" id="ARBA00022982"/>
    </source>
</evidence>
<proteinExistence type="predicted"/>
<dbReference type="GO" id="GO:0005506">
    <property type="term" value="F:iron ion binding"/>
    <property type="evidence" value="ECO:0007669"/>
    <property type="project" value="UniProtKB-UniRule"/>
</dbReference>
<accession>A0A917XFP9</accession>